<dbReference type="InterPro" id="IPR008974">
    <property type="entry name" value="TRAF-like"/>
</dbReference>
<evidence type="ECO:0000256" key="5">
    <source>
        <dbReference type="ARBA" id="ARBA00022490"/>
    </source>
</evidence>
<evidence type="ECO:0000256" key="16">
    <source>
        <dbReference type="ARBA" id="ARBA00048679"/>
    </source>
</evidence>
<dbReference type="GO" id="GO:0004674">
    <property type="term" value="F:protein serine/threonine kinase activity"/>
    <property type="evidence" value="ECO:0007669"/>
    <property type="project" value="UniProtKB-KW"/>
</dbReference>
<keyword evidence="11" id="KW-0547">Nucleotide-binding</keyword>
<dbReference type="InterPro" id="IPR011009">
    <property type="entry name" value="Kinase-like_dom_sf"/>
</dbReference>
<organism evidence="23 24">
    <name type="scientific">Dictyocaulus viviparus</name>
    <name type="common">Bovine lungworm</name>
    <dbReference type="NCBI Taxonomy" id="29172"/>
    <lineage>
        <taxon>Eukaryota</taxon>
        <taxon>Metazoa</taxon>
        <taxon>Ecdysozoa</taxon>
        <taxon>Nematoda</taxon>
        <taxon>Chromadorea</taxon>
        <taxon>Rhabditida</taxon>
        <taxon>Rhabditina</taxon>
        <taxon>Rhabditomorpha</taxon>
        <taxon>Strongyloidea</taxon>
        <taxon>Metastrongylidae</taxon>
        <taxon>Dictyocaulus</taxon>
    </lineage>
</organism>
<dbReference type="Gene3D" id="1.10.10.10">
    <property type="entry name" value="Winged helix-like DNA-binding domain superfamily/Winged helix DNA-binding domain"/>
    <property type="match status" value="1"/>
</dbReference>
<evidence type="ECO:0000256" key="12">
    <source>
        <dbReference type="ARBA" id="ARBA00022777"/>
    </source>
</evidence>
<dbReference type="GO" id="GO:0005634">
    <property type="term" value="C:nucleus"/>
    <property type="evidence" value="ECO:0007669"/>
    <property type="project" value="TreeGrafter"/>
</dbReference>
<dbReference type="GO" id="GO:0046872">
    <property type="term" value="F:metal ion binding"/>
    <property type="evidence" value="ECO:0007669"/>
    <property type="project" value="UniProtKB-KW"/>
</dbReference>
<evidence type="ECO:0000256" key="13">
    <source>
        <dbReference type="ARBA" id="ARBA00022840"/>
    </source>
</evidence>
<keyword evidence="24" id="KW-1185">Reference proteome</keyword>
<dbReference type="InterPro" id="IPR036390">
    <property type="entry name" value="WH_DNA-bd_sf"/>
</dbReference>
<dbReference type="CDD" id="cd05144">
    <property type="entry name" value="RIO2_C"/>
    <property type="match status" value="1"/>
</dbReference>
<keyword evidence="5" id="KW-0963">Cytoplasm</keyword>
<evidence type="ECO:0000256" key="3">
    <source>
        <dbReference type="ARBA" id="ARBA00009196"/>
    </source>
</evidence>
<evidence type="ECO:0000256" key="10">
    <source>
        <dbReference type="ARBA" id="ARBA00022723"/>
    </source>
</evidence>
<evidence type="ECO:0000259" key="22">
    <source>
        <dbReference type="PROSITE" id="PS50144"/>
    </source>
</evidence>
<evidence type="ECO:0000256" key="15">
    <source>
        <dbReference type="ARBA" id="ARBA00047899"/>
    </source>
</evidence>
<evidence type="ECO:0000256" key="11">
    <source>
        <dbReference type="ARBA" id="ARBA00022741"/>
    </source>
</evidence>
<dbReference type="Gene3D" id="3.30.710.10">
    <property type="entry name" value="Potassium Channel Kv1.1, Chain A"/>
    <property type="match status" value="1"/>
</dbReference>
<dbReference type="AlphaFoldDB" id="A0A0D8XCG8"/>
<protein>
    <recommendedName>
        <fullName evidence="18">Serine/threonine-protein kinase RIO2</fullName>
        <ecNumber evidence="4">2.7.11.1</ecNumber>
    </recommendedName>
    <alternativeName>
        <fullName evidence="20">RIO kinase 2</fullName>
    </alternativeName>
    <alternativeName>
        <fullName evidence="19">Serine/threonine-protein kinase rio2</fullName>
    </alternativeName>
</protein>
<dbReference type="InterPro" id="IPR029057">
    <property type="entry name" value="PRTase-like"/>
</dbReference>
<evidence type="ECO:0000256" key="19">
    <source>
        <dbReference type="ARBA" id="ARBA00068837"/>
    </source>
</evidence>
<dbReference type="Pfam" id="PF22486">
    <property type="entry name" value="MATH_2"/>
    <property type="match status" value="1"/>
</dbReference>
<sequence>MSEGPNQRVRSRPRGRDESCSITRIDSFTPRFVRKIGSSLTNECVTNVEPVLLTQRWTVNNFSSLLKLSQPGLCLRSSVFKYPTMPDACWQLCLYPGGKRPENANNVSLFLKMSATSPLKEVVVKAEYRFFFLDDDDEIKFSNVNIGDFHAKPPKGGHSWGLRNIPRQKVQNSIRADHSLVISCTIELLPDAGRIPCRRVEPSAMAITEMAEVSRAHVENELAMFTSSENSTYSDINVTAGTGEDRMVFAVHKFKLITHSDVFRAMLDHNMEESKTNMIMIEDFSAASVKIMLTFIYTGSISPQELELEDASDVMQLADKYNIPALKTMCEQDLISRVSSTNVIECMELADFHQASYLYEHCLDFMNANRCDTLNTESCMGRMDIEKFRYLQKDDFRVLTAIEMGMKNHEIVPLPLVAVIAGIHRGAVVRILADLCKYALVAFERSKKFDGYRLTVLGYDFLALKALCTRNVVGSVGNQIGVGKESDVFVGGDPDRNDLCLKFHRLGRTSFRKIKEKRDYHKKRRSASWLYLSRIAATKEFTFLQALSAHGFPVPKPVDICRHLVVMELIEGKTLCHVNDVKDVAALYDRLMSIIVKFARHGLIHGDFNEFNVMLLEGEKVVVFDFPQMVSIVHQNAQFYFERDVECVRTFFRRKFNYDSDDYPKFMDIERKYNLDIELEASGFTKQMGVDLDKAYDSENFRAVHEAGVEEQNHSVVIESESECSSVSKLDKDEEELSKEEKFREHKAKILSQSERFTNWLGEATSQLQHLVVEENEVSLDNPVVDHTKDEDHRIERDKERQVLSGMCVGVQREQQSIEDYSHLSRSTNQKVKLLQHKKFGGASSLVSNSSTISPEEIKKRLALEKMRSKEKLDMAQGEACIPDDFELPVNAFDIPRCYEGDLSAVVISEGLIRDRVRRLAKDIHETIGASQLSLLCVLKGSYKFFNTLVDELGNARWLCKEPMTVDFIRCKSYEDDSSSGTVQIIGLTNLEELRGKNILDQSCFKWIHLRQRFHALLVNVD</sequence>
<evidence type="ECO:0000256" key="20">
    <source>
        <dbReference type="ARBA" id="ARBA00076005"/>
    </source>
</evidence>
<evidence type="ECO:0000259" key="21">
    <source>
        <dbReference type="PROSITE" id="PS50097"/>
    </source>
</evidence>
<dbReference type="InterPro" id="IPR000687">
    <property type="entry name" value="RIO_kinase"/>
</dbReference>
<dbReference type="FunFam" id="3.30.200.20:FF:000052">
    <property type="entry name" value="Serine/threonine-protein kinase RIO2"/>
    <property type="match status" value="1"/>
</dbReference>
<keyword evidence="6" id="KW-0690">Ribosome biogenesis</keyword>
<dbReference type="GO" id="GO:0030490">
    <property type="term" value="P:maturation of SSU-rRNA"/>
    <property type="evidence" value="ECO:0007669"/>
    <property type="project" value="TreeGrafter"/>
</dbReference>
<comment type="catalytic activity">
    <reaction evidence="15">
        <text>L-threonyl-[protein] + ATP = O-phospho-L-threonyl-[protein] + ADP + H(+)</text>
        <dbReference type="Rhea" id="RHEA:46608"/>
        <dbReference type="Rhea" id="RHEA-COMP:11060"/>
        <dbReference type="Rhea" id="RHEA-COMP:11605"/>
        <dbReference type="ChEBI" id="CHEBI:15378"/>
        <dbReference type="ChEBI" id="CHEBI:30013"/>
        <dbReference type="ChEBI" id="CHEBI:30616"/>
        <dbReference type="ChEBI" id="CHEBI:61977"/>
        <dbReference type="ChEBI" id="CHEBI:456216"/>
        <dbReference type="EC" id="2.7.11.1"/>
    </reaction>
</comment>
<evidence type="ECO:0000256" key="14">
    <source>
        <dbReference type="ARBA" id="ARBA00022842"/>
    </source>
</evidence>
<comment type="subcellular location">
    <subcellularLocation>
        <location evidence="2">Cytoplasm</location>
    </subcellularLocation>
</comment>
<evidence type="ECO:0000256" key="6">
    <source>
        <dbReference type="ARBA" id="ARBA00022517"/>
    </source>
</evidence>
<dbReference type="PROSITE" id="PS01245">
    <property type="entry name" value="RIO1"/>
    <property type="match status" value="1"/>
</dbReference>
<dbReference type="SMART" id="SM00090">
    <property type="entry name" value="RIO"/>
    <property type="match status" value="1"/>
</dbReference>
<dbReference type="Gene3D" id="2.60.210.10">
    <property type="entry name" value="Apoptosis, Tumor Necrosis Factor Receptor Associated Protein 2, Chain A"/>
    <property type="match status" value="1"/>
</dbReference>
<keyword evidence="9" id="KW-0808">Transferase</keyword>
<dbReference type="Gene3D" id="1.10.510.10">
    <property type="entry name" value="Transferase(Phosphotransferase) domain 1"/>
    <property type="match status" value="1"/>
</dbReference>
<dbReference type="InterPro" id="IPR011333">
    <property type="entry name" value="SKP1/BTB/POZ_sf"/>
</dbReference>
<reference evidence="24" key="2">
    <citation type="journal article" date="2016" name="Sci. Rep.">
        <title>Dictyocaulus viviparus genome, variome and transcriptome elucidate lungworm biology and support future intervention.</title>
        <authorList>
            <person name="McNulty S.N."/>
            <person name="Strube C."/>
            <person name="Rosa B.A."/>
            <person name="Martin J.C."/>
            <person name="Tyagi R."/>
            <person name="Choi Y.J."/>
            <person name="Wang Q."/>
            <person name="Hallsworth Pepin K."/>
            <person name="Zhang X."/>
            <person name="Ozersky P."/>
            <person name="Wilson R.K."/>
            <person name="Sternberg P.W."/>
            <person name="Gasser R.B."/>
            <person name="Mitreva M."/>
        </authorList>
    </citation>
    <scope>NUCLEOTIDE SEQUENCE [LARGE SCALE GENOMIC DNA]</scope>
    <source>
        <strain evidence="24">HannoverDv2000</strain>
    </source>
</reference>
<dbReference type="SUPFAM" id="SSF54695">
    <property type="entry name" value="POZ domain"/>
    <property type="match status" value="1"/>
</dbReference>
<dbReference type="GO" id="GO:0005829">
    <property type="term" value="C:cytosol"/>
    <property type="evidence" value="ECO:0007669"/>
    <property type="project" value="TreeGrafter"/>
</dbReference>
<evidence type="ECO:0000256" key="7">
    <source>
        <dbReference type="ARBA" id="ARBA00022527"/>
    </source>
</evidence>
<reference evidence="23 24" key="1">
    <citation type="submission" date="2013-11" db="EMBL/GenBank/DDBJ databases">
        <title>Draft genome of the bovine lungworm Dictyocaulus viviparus.</title>
        <authorList>
            <person name="Mitreva M."/>
        </authorList>
    </citation>
    <scope>NUCLEOTIDE SEQUENCE [LARGE SCALE GENOMIC DNA]</scope>
    <source>
        <strain evidence="23 24">HannoverDv2000</strain>
    </source>
</reference>
<dbReference type="EC" id="2.7.11.1" evidence="4"/>
<dbReference type="Pfam" id="PF00156">
    <property type="entry name" value="Pribosyltran"/>
    <property type="match status" value="1"/>
</dbReference>
<evidence type="ECO:0000256" key="18">
    <source>
        <dbReference type="ARBA" id="ARBA00068353"/>
    </source>
</evidence>
<dbReference type="Gene3D" id="3.30.200.20">
    <property type="entry name" value="Phosphorylase Kinase, domain 1"/>
    <property type="match status" value="1"/>
</dbReference>
<dbReference type="PANTHER" id="PTHR45852:SF1">
    <property type="entry name" value="SERINE_THREONINE-PROTEIN KINASE RIO2"/>
    <property type="match status" value="1"/>
</dbReference>
<keyword evidence="10" id="KW-0479">Metal-binding</keyword>
<dbReference type="InterPro" id="IPR002083">
    <property type="entry name" value="MATH/TRAF_dom"/>
</dbReference>
<dbReference type="Pfam" id="PF01163">
    <property type="entry name" value="RIO1"/>
    <property type="match status" value="1"/>
</dbReference>
<evidence type="ECO:0000313" key="23">
    <source>
        <dbReference type="EMBL" id="KJH41344.1"/>
    </source>
</evidence>
<evidence type="ECO:0000256" key="17">
    <source>
        <dbReference type="ARBA" id="ARBA00064676"/>
    </source>
</evidence>
<dbReference type="InterPro" id="IPR018935">
    <property type="entry name" value="RIO_kinase_CS"/>
</dbReference>
<dbReference type="GO" id="GO:0030688">
    <property type="term" value="C:preribosome, small subunit precursor"/>
    <property type="evidence" value="ECO:0007669"/>
    <property type="project" value="TreeGrafter"/>
</dbReference>
<dbReference type="EMBL" id="KN716847">
    <property type="protein sequence ID" value="KJH41344.1"/>
    <property type="molecule type" value="Genomic_DNA"/>
</dbReference>
<feature type="domain" description="BTB" evidence="21">
    <location>
        <begin position="234"/>
        <end position="305"/>
    </location>
</feature>
<dbReference type="InterPro" id="IPR018934">
    <property type="entry name" value="RIO_dom"/>
</dbReference>
<evidence type="ECO:0000256" key="9">
    <source>
        <dbReference type="ARBA" id="ARBA00022679"/>
    </source>
</evidence>
<dbReference type="SUPFAM" id="SSF46785">
    <property type="entry name" value="Winged helix' DNA-binding domain"/>
    <property type="match status" value="1"/>
</dbReference>
<dbReference type="Pfam" id="PF00651">
    <property type="entry name" value="BTB"/>
    <property type="match status" value="1"/>
</dbReference>
<accession>A0A0D8XCG8</accession>
<dbReference type="GO" id="GO:0005524">
    <property type="term" value="F:ATP binding"/>
    <property type="evidence" value="ECO:0007669"/>
    <property type="project" value="UniProtKB-KW"/>
</dbReference>
<evidence type="ECO:0000256" key="4">
    <source>
        <dbReference type="ARBA" id="ARBA00012513"/>
    </source>
</evidence>
<dbReference type="InterPro" id="IPR030484">
    <property type="entry name" value="Rio2"/>
</dbReference>
<dbReference type="SUPFAM" id="SSF53271">
    <property type="entry name" value="PRTase-like"/>
    <property type="match status" value="1"/>
</dbReference>
<dbReference type="PANTHER" id="PTHR45852">
    <property type="entry name" value="SER/THR-PROTEIN KINASE RIO2"/>
    <property type="match status" value="1"/>
</dbReference>
<evidence type="ECO:0000313" key="24">
    <source>
        <dbReference type="Proteomes" id="UP000053766"/>
    </source>
</evidence>
<dbReference type="SUPFAM" id="SSF56112">
    <property type="entry name" value="Protein kinase-like (PK-like)"/>
    <property type="match status" value="1"/>
</dbReference>
<dbReference type="InterPro" id="IPR000836">
    <property type="entry name" value="PRTase_dom"/>
</dbReference>
<evidence type="ECO:0000256" key="2">
    <source>
        <dbReference type="ARBA" id="ARBA00004496"/>
    </source>
</evidence>
<dbReference type="SUPFAM" id="SSF49599">
    <property type="entry name" value="TRAF domain-like"/>
    <property type="match status" value="1"/>
</dbReference>
<dbReference type="InterPro" id="IPR000210">
    <property type="entry name" value="BTB/POZ_dom"/>
</dbReference>
<dbReference type="STRING" id="29172.A0A0D8XCG8"/>
<evidence type="ECO:0000256" key="8">
    <source>
        <dbReference type="ARBA" id="ARBA00022553"/>
    </source>
</evidence>
<comment type="subunit">
    <text evidence="17">Associated with late 40S pre-ribosomal particles. Interacts with PLK1 (via its N-terminus).</text>
</comment>
<dbReference type="SMART" id="SM00225">
    <property type="entry name" value="BTB"/>
    <property type="match status" value="1"/>
</dbReference>
<keyword evidence="7" id="KW-0723">Serine/threonine-protein kinase</keyword>
<dbReference type="FunFam" id="1.10.510.10:FF:000307">
    <property type="entry name" value="Serine/threonine-protein kinase RIO2"/>
    <property type="match status" value="1"/>
</dbReference>
<comment type="similarity">
    <text evidence="3">Belongs to the protein kinase superfamily. RIO-type Ser/Thr kinase family.</text>
</comment>
<keyword evidence="8" id="KW-0597">Phosphoprotein</keyword>
<keyword evidence="14" id="KW-0460">Magnesium</keyword>
<dbReference type="InterPro" id="IPR015285">
    <property type="entry name" value="RIO2_wHTH_N"/>
</dbReference>
<proteinExistence type="inferred from homology"/>
<feature type="domain" description="MATH" evidence="22">
    <location>
        <begin position="52"/>
        <end position="186"/>
    </location>
</feature>
<keyword evidence="13" id="KW-0067">ATP-binding</keyword>
<gene>
    <name evidence="23" type="ORF">DICVIV_12685</name>
</gene>
<dbReference type="Pfam" id="PF09202">
    <property type="entry name" value="Rio2_N"/>
    <property type="match status" value="1"/>
</dbReference>
<keyword evidence="12" id="KW-0418">Kinase</keyword>
<dbReference type="Proteomes" id="UP000053766">
    <property type="component" value="Unassembled WGS sequence"/>
</dbReference>
<name>A0A0D8XCG8_DICVI</name>
<comment type="cofactor">
    <cofactor evidence="1">
        <name>Mg(2+)</name>
        <dbReference type="ChEBI" id="CHEBI:18420"/>
    </cofactor>
</comment>
<dbReference type="InterPro" id="IPR036388">
    <property type="entry name" value="WH-like_DNA-bd_sf"/>
</dbReference>
<dbReference type="FunFam" id="1.10.10.10:FF:000053">
    <property type="entry name" value="Serine/threonine-protein kinase RIO2"/>
    <property type="match status" value="1"/>
</dbReference>
<dbReference type="OrthoDB" id="5771911at2759"/>
<dbReference type="PROSITE" id="PS50097">
    <property type="entry name" value="BTB"/>
    <property type="match status" value="1"/>
</dbReference>
<comment type="catalytic activity">
    <reaction evidence="16">
        <text>L-seryl-[protein] + ATP = O-phospho-L-seryl-[protein] + ADP + H(+)</text>
        <dbReference type="Rhea" id="RHEA:17989"/>
        <dbReference type="Rhea" id="RHEA-COMP:9863"/>
        <dbReference type="Rhea" id="RHEA-COMP:11604"/>
        <dbReference type="ChEBI" id="CHEBI:15378"/>
        <dbReference type="ChEBI" id="CHEBI:29999"/>
        <dbReference type="ChEBI" id="CHEBI:30616"/>
        <dbReference type="ChEBI" id="CHEBI:83421"/>
        <dbReference type="ChEBI" id="CHEBI:456216"/>
        <dbReference type="EC" id="2.7.11.1"/>
    </reaction>
</comment>
<evidence type="ECO:0000256" key="1">
    <source>
        <dbReference type="ARBA" id="ARBA00001946"/>
    </source>
</evidence>
<dbReference type="Gene3D" id="3.40.50.2020">
    <property type="match status" value="1"/>
</dbReference>
<dbReference type="PROSITE" id="PS50144">
    <property type="entry name" value="MATH"/>
    <property type="match status" value="1"/>
</dbReference>
<dbReference type="Gene3D" id="6.10.250.3030">
    <property type="match status" value="1"/>
</dbReference>